<keyword evidence="12" id="KW-0779">Telomere</keyword>
<dbReference type="Pfam" id="PF03731">
    <property type="entry name" value="Ku_N"/>
    <property type="match status" value="1"/>
</dbReference>
<keyword evidence="23" id="KW-1185">Reference proteome</keyword>
<reference evidence="22" key="1">
    <citation type="journal article" date="2020" name="Stud. Mycol.">
        <title>101 Dothideomycetes genomes: a test case for predicting lifestyles and emergence of pathogens.</title>
        <authorList>
            <person name="Haridas S."/>
            <person name="Albert R."/>
            <person name="Binder M."/>
            <person name="Bloem J."/>
            <person name="Labutti K."/>
            <person name="Salamov A."/>
            <person name="Andreopoulos B."/>
            <person name="Baker S."/>
            <person name="Barry K."/>
            <person name="Bills G."/>
            <person name="Bluhm B."/>
            <person name="Cannon C."/>
            <person name="Castanera R."/>
            <person name="Culley D."/>
            <person name="Daum C."/>
            <person name="Ezra D."/>
            <person name="Gonzalez J."/>
            <person name="Henrissat B."/>
            <person name="Kuo A."/>
            <person name="Liang C."/>
            <person name="Lipzen A."/>
            <person name="Lutzoni F."/>
            <person name="Magnuson J."/>
            <person name="Mondo S."/>
            <person name="Nolan M."/>
            <person name="Ohm R."/>
            <person name="Pangilinan J."/>
            <person name="Park H.-J."/>
            <person name="Ramirez L."/>
            <person name="Alfaro M."/>
            <person name="Sun H."/>
            <person name="Tritt A."/>
            <person name="Yoshinaga Y."/>
            <person name="Zwiers L.-H."/>
            <person name="Turgeon B."/>
            <person name="Goodwin S."/>
            <person name="Spatafora J."/>
            <person name="Crous P."/>
            <person name="Grigoriev I."/>
        </authorList>
    </citation>
    <scope>NUCLEOTIDE SEQUENCE</scope>
    <source>
        <strain evidence="22">CBS 262.69</strain>
    </source>
</reference>
<dbReference type="SMART" id="SM00513">
    <property type="entry name" value="SAP"/>
    <property type="match status" value="1"/>
</dbReference>
<dbReference type="GO" id="GO:0042162">
    <property type="term" value="F:telomeric DNA binding"/>
    <property type="evidence" value="ECO:0007669"/>
    <property type="project" value="InterPro"/>
</dbReference>
<proteinExistence type="inferred from homology"/>
<dbReference type="PANTHER" id="PTHR12604:SF2">
    <property type="entry name" value="X-RAY REPAIR CROSS-COMPLEMENTING PROTEIN 6"/>
    <property type="match status" value="1"/>
</dbReference>
<evidence type="ECO:0000256" key="2">
    <source>
        <dbReference type="ARBA" id="ARBA00004574"/>
    </source>
</evidence>
<keyword evidence="15" id="KW-0234">DNA repair</keyword>
<name>A0A6G1HYB1_9PEZI</name>
<protein>
    <recommendedName>
        <fullName evidence="5">ATP-dependent DNA helicase II subunit 1</fullName>
        <ecNumber evidence="4">3.6.4.12</ecNumber>
    </recommendedName>
    <alternativeName>
        <fullName evidence="18">ATP-dependent DNA helicase II subunit Ku70</fullName>
    </alternativeName>
</protein>
<dbReference type="GO" id="GO:0003684">
    <property type="term" value="F:damaged DNA binding"/>
    <property type="evidence" value="ECO:0007669"/>
    <property type="project" value="InterPro"/>
</dbReference>
<dbReference type="EC" id="3.6.4.12" evidence="4"/>
<sequence>MADAGARDFGRGDEEDDEVEDAGYVQAKDAVLFAIDVSSSMLEPRPAASAKHEPEAPASAALKVAYELMQQRIIASPTDMMGVLLFGTAKSHVGNGEEDDQSAMAYPHCYVLTSLDVPDAADVKRLKSLLEDEEEFQELMVPSPEPVAMSSVLFCANQIFTQRSPNLSSRRLFLITDNDRPHVNDSTQRSAAAVRAKDLYDLGVIIELFPITPLDHVFDRTAFYDDVVYRPASGDLDAPAALMPTVESVGSGDGISLLQSLLSAINSKSSPRRAAFSIPMEVGPGLVIGVKGYVMVKRQEHGKSCYIWVGGEKVQIAVGTTTQMAEDTARDVGKEEIRKAYKFGGEHVTFTEDEMKALKNYGDPVIRIIGFKPLKMLPVWATMRAPYFLYPNETDYVGSTRVFSALQQNLLKAEKFALAWFIPRRNAAPVLAAVIPGAEVLDETGHQKVPAGLWVIQLPAVDDIKRLPDEPSVHAPLSLVDAMKVPLSMLQLPGGAYDPRRYPNPALQWFYRVIQAIALEEDLPEAPDDKTIPRHKQIHKRAGHDVQTWGDELEREFKNISLELADTAPRGVKRSPEPQTSLPKRVKTEATSSSGDGDAEIRAATKNGGLKAYTVVQLKEWLRSKGLSTAGTKASLASRVEEYLGS</sequence>
<dbReference type="Proteomes" id="UP000799640">
    <property type="component" value="Unassembled WGS sequence"/>
</dbReference>
<dbReference type="InterPro" id="IPR006164">
    <property type="entry name" value="DNA_bd_Ku70/Ku80"/>
</dbReference>
<feature type="region of interest" description="Disordered" evidence="20">
    <location>
        <begin position="567"/>
        <end position="601"/>
    </location>
</feature>
<evidence type="ECO:0000256" key="12">
    <source>
        <dbReference type="ARBA" id="ARBA00022895"/>
    </source>
</evidence>
<dbReference type="InterPro" id="IPR005161">
    <property type="entry name" value="Ku_N"/>
</dbReference>
<evidence type="ECO:0000256" key="19">
    <source>
        <dbReference type="ARBA" id="ARBA00047995"/>
    </source>
</evidence>
<dbReference type="Gene3D" id="1.10.1600.10">
    <property type="match status" value="1"/>
</dbReference>
<dbReference type="FunFam" id="3.40.50.410:FF:000071">
    <property type="entry name" value="ATP-dependent DNA helicase II subunit 1"/>
    <property type="match status" value="1"/>
</dbReference>
<evidence type="ECO:0000256" key="16">
    <source>
        <dbReference type="ARBA" id="ARBA00023242"/>
    </source>
</evidence>
<dbReference type="CDD" id="cd01458">
    <property type="entry name" value="vWA_ku"/>
    <property type="match status" value="1"/>
</dbReference>
<evidence type="ECO:0000256" key="1">
    <source>
        <dbReference type="ARBA" id="ARBA00004123"/>
    </source>
</evidence>
<dbReference type="PROSITE" id="PS50800">
    <property type="entry name" value="SAP"/>
    <property type="match status" value="1"/>
</dbReference>
<keyword evidence="10" id="KW-0347">Helicase</keyword>
<dbReference type="PANTHER" id="PTHR12604">
    <property type="entry name" value="KU AUTOANTIGEN DNA HELICASE"/>
    <property type="match status" value="1"/>
</dbReference>
<evidence type="ECO:0000256" key="20">
    <source>
        <dbReference type="SAM" id="MobiDB-lite"/>
    </source>
</evidence>
<dbReference type="InterPro" id="IPR005160">
    <property type="entry name" value="Ku_C"/>
</dbReference>
<evidence type="ECO:0000256" key="13">
    <source>
        <dbReference type="ARBA" id="ARBA00023125"/>
    </source>
</evidence>
<evidence type="ECO:0000256" key="3">
    <source>
        <dbReference type="ARBA" id="ARBA00005240"/>
    </source>
</evidence>
<dbReference type="OrthoDB" id="3249161at2759"/>
<evidence type="ECO:0000256" key="5">
    <source>
        <dbReference type="ARBA" id="ARBA00021796"/>
    </source>
</evidence>
<keyword evidence="7" id="KW-0547">Nucleotide-binding</keyword>
<evidence type="ECO:0000313" key="23">
    <source>
        <dbReference type="Proteomes" id="UP000799640"/>
    </source>
</evidence>
<evidence type="ECO:0000256" key="6">
    <source>
        <dbReference type="ARBA" id="ARBA00022454"/>
    </source>
</evidence>
<dbReference type="SUPFAM" id="SSF53300">
    <property type="entry name" value="vWA-like"/>
    <property type="match status" value="1"/>
</dbReference>
<evidence type="ECO:0000256" key="8">
    <source>
        <dbReference type="ARBA" id="ARBA00022763"/>
    </source>
</evidence>
<dbReference type="GO" id="GO:0005524">
    <property type="term" value="F:ATP binding"/>
    <property type="evidence" value="ECO:0007669"/>
    <property type="project" value="UniProtKB-KW"/>
</dbReference>
<evidence type="ECO:0000256" key="9">
    <source>
        <dbReference type="ARBA" id="ARBA00022801"/>
    </source>
</evidence>
<evidence type="ECO:0000256" key="18">
    <source>
        <dbReference type="ARBA" id="ARBA00031811"/>
    </source>
</evidence>
<dbReference type="GO" id="GO:0016787">
    <property type="term" value="F:hydrolase activity"/>
    <property type="evidence" value="ECO:0007669"/>
    <property type="project" value="UniProtKB-KW"/>
</dbReference>
<dbReference type="AlphaFoldDB" id="A0A6G1HYB1"/>
<dbReference type="Gene3D" id="4.10.970.10">
    <property type="entry name" value="Ku70, bridge and pillars"/>
    <property type="match status" value="1"/>
</dbReference>
<gene>
    <name evidence="22" type="ORF">EJ06DRAFT_529923</name>
</gene>
<dbReference type="InterPro" id="IPR006165">
    <property type="entry name" value="Ku70"/>
</dbReference>
<comment type="catalytic activity">
    <reaction evidence="19">
        <text>ATP + H2O = ADP + phosphate + H(+)</text>
        <dbReference type="Rhea" id="RHEA:13065"/>
        <dbReference type="ChEBI" id="CHEBI:15377"/>
        <dbReference type="ChEBI" id="CHEBI:15378"/>
        <dbReference type="ChEBI" id="CHEBI:30616"/>
        <dbReference type="ChEBI" id="CHEBI:43474"/>
        <dbReference type="ChEBI" id="CHEBI:456216"/>
        <dbReference type="EC" id="3.6.4.12"/>
    </reaction>
</comment>
<dbReference type="Pfam" id="PF02735">
    <property type="entry name" value="Ku"/>
    <property type="match status" value="1"/>
</dbReference>
<evidence type="ECO:0000256" key="4">
    <source>
        <dbReference type="ARBA" id="ARBA00012551"/>
    </source>
</evidence>
<dbReference type="SUPFAM" id="SSF68906">
    <property type="entry name" value="SAP domain"/>
    <property type="match status" value="1"/>
</dbReference>
<organism evidence="22 23">
    <name type="scientific">Trichodelitschia bisporula</name>
    <dbReference type="NCBI Taxonomy" id="703511"/>
    <lineage>
        <taxon>Eukaryota</taxon>
        <taxon>Fungi</taxon>
        <taxon>Dikarya</taxon>
        <taxon>Ascomycota</taxon>
        <taxon>Pezizomycotina</taxon>
        <taxon>Dothideomycetes</taxon>
        <taxon>Dothideomycetes incertae sedis</taxon>
        <taxon>Phaeotrichales</taxon>
        <taxon>Phaeotrichaceae</taxon>
        <taxon>Trichodelitschia</taxon>
    </lineage>
</organism>
<keyword evidence="16" id="KW-0539">Nucleus</keyword>
<comment type="function">
    <text evidence="17">Single-stranded DNA-dependent ATP-dependent helicase. Involved in non-homologous end joining (NHEJ) DNA double strand break repair. DNA-binding is sequence-independent but has a high affinity to nicks in double-stranded DNA and to the ends of duplex DNA. Binds to naturally occurring chromosomal ends, and therefore provides chromosomal end protection. Required also for telomere recombination to repair telomeric ends in the absence of telomerase. KU70, of the KU70/KU80 heterodimer, binds to the stem loop of TLC1, the RNA component of telomerase. Involved in telomere maintenance. Interacts with telomeric repeats and subtelomeric sequences thereby controlling telomere length and protecting against subtelomeric rearrangement. Maintains telomeric chromatin, which is involved in silencing the expression of genes located at the telomere. Required for mating-type switching.</text>
</comment>
<keyword evidence="8" id="KW-0227">DNA damage</keyword>
<accession>A0A6G1HYB1</accession>
<dbReference type="InterPro" id="IPR036361">
    <property type="entry name" value="SAP_dom_sf"/>
</dbReference>
<dbReference type="PIRSF" id="PIRSF003033">
    <property type="entry name" value="Ku70"/>
    <property type="match status" value="1"/>
</dbReference>
<dbReference type="InterPro" id="IPR036465">
    <property type="entry name" value="vWFA_dom_sf"/>
</dbReference>
<comment type="similarity">
    <text evidence="3">Belongs to the ku70 family.</text>
</comment>
<keyword evidence="13" id="KW-0238">DNA-binding</keyword>
<feature type="domain" description="SAP" evidence="21">
    <location>
        <begin position="610"/>
        <end position="644"/>
    </location>
</feature>
<dbReference type="EMBL" id="ML996694">
    <property type="protein sequence ID" value="KAF2400827.1"/>
    <property type="molecule type" value="Genomic_DNA"/>
</dbReference>
<evidence type="ECO:0000256" key="10">
    <source>
        <dbReference type="ARBA" id="ARBA00022806"/>
    </source>
</evidence>
<keyword evidence="9" id="KW-0378">Hydrolase</keyword>
<dbReference type="GO" id="GO:0000723">
    <property type="term" value="P:telomere maintenance"/>
    <property type="evidence" value="ECO:0007669"/>
    <property type="project" value="InterPro"/>
</dbReference>
<dbReference type="Gene3D" id="1.10.720.30">
    <property type="entry name" value="SAP domain"/>
    <property type="match status" value="1"/>
</dbReference>
<evidence type="ECO:0000256" key="11">
    <source>
        <dbReference type="ARBA" id="ARBA00022840"/>
    </source>
</evidence>
<keyword evidence="6" id="KW-0158">Chromosome</keyword>
<dbReference type="InterPro" id="IPR003034">
    <property type="entry name" value="SAP_dom"/>
</dbReference>
<dbReference type="SMART" id="SM00559">
    <property type="entry name" value="Ku78"/>
    <property type="match status" value="1"/>
</dbReference>
<comment type="subcellular location">
    <subcellularLocation>
        <location evidence="2">Chromosome</location>
        <location evidence="2">Telomere</location>
    </subcellularLocation>
    <subcellularLocation>
        <location evidence="1">Nucleus</location>
    </subcellularLocation>
</comment>
<dbReference type="GO" id="GO:0003678">
    <property type="term" value="F:DNA helicase activity"/>
    <property type="evidence" value="ECO:0007669"/>
    <property type="project" value="UniProtKB-EC"/>
</dbReference>
<dbReference type="GO" id="GO:0006303">
    <property type="term" value="P:double-strand break repair via nonhomologous end joining"/>
    <property type="evidence" value="ECO:0007669"/>
    <property type="project" value="InterPro"/>
</dbReference>
<dbReference type="Gene3D" id="3.40.50.410">
    <property type="entry name" value="von Willebrand factor, type A domain"/>
    <property type="match status" value="1"/>
</dbReference>
<evidence type="ECO:0000256" key="17">
    <source>
        <dbReference type="ARBA" id="ARBA00024890"/>
    </source>
</evidence>
<feature type="compositionally biased region" description="Basic and acidic residues" evidence="20">
    <location>
        <begin position="1"/>
        <end position="12"/>
    </location>
</feature>
<dbReference type="InterPro" id="IPR047087">
    <property type="entry name" value="KU70_core_dom"/>
</dbReference>
<dbReference type="FunFam" id="2.40.290.10:FF:000001">
    <property type="entry name" value="X-ray repair cross complementing 6"/>
    <property type="match status" value="1"/>
</dbReference>
<dbReference type="SUPFAM" id="SSF100939">
    <property type="entry name" value="SPOC domain-like"/>
    <property type="match status" value="1"/>
</dbReference>
<dbReference type="GO" id="GO:0006310">
    <property type="term" value="P:DNA recombination"/>
    <property type="evidence" value="ECO:0007669"/>
    <property type="project" value="UniProtKB-KW"/>
</dbReference>
<evidence type="ECO:0000256" key="7">
    <source>
        <dbReference type="ARBA" id="ARBA00022741"/>
    </source>
</evidence>
<evidence type="ECO:0000259" key="21">
    <source>
        <dbReference type="PROSITE" id="PS50800"/>
    </source>
</evidence>
<evidence type="ECO:0000256" key="14">
    <source>
        <dbReference type="ARBA" id="ARBA00023172"/>
    </source>
</evidence>
<dbReference type="CDD" id="cd00788">
    <property type="entry name" value="KU70"/>
    <property type="match status" value="1"/>
</dbReference>
<dbReference type="NCBIfam" id="TIGR00578">
    <property type="entry name" value="ku70"/>
    <property type="match status" value="1"/>
</dbReference>
<dbReference type="GO" id="GO:0003690">
    <property type="term" value="F:double-stranded DNA binding"/>
    <property type="evidence" value="ECO:0007669"/>
    <property type="project" value="TreeGrafter"/>
</dbReference>
<dbReference type="Pfam" id="PF03730">
    <property type="entry name" value="Ku_C"/>
    <property type="match status" value="1"/>
</dbReference>
<dbReference type="GO" id="GO:0043564">
    <property type="term" value="C:Ku70:Ku80 complex"/>
    <property type="evidence" value="ECO:0007669"/>
    <property type="project" value="InterPro"/>
</dbReference>
<evidence type="ECO:0000256" key="15">
    <source>
        <dbReference type="ARBA" id="ARBA00023204"/>
    </source>
</evidence>
<dbReference type="FunFam" id="4.10.970.10:FF:000003">
    <property type="entry name" value="ATP-dependent DNA helicase II subunit 1"/>
    <property type="match status" value="1"/>
</dbReference>
<feature type="region of interest" description="Disordered" evidence="20">
    <location>
        <begin position="1"/>
        <end position="21"/>
    </location>
</feature>
<dbReference type="Gene3D" id="2.40.290.10">
    <property type="match status" value="1"/>
</dbReference>
<keyword evidence="14" id="KW-0233">DNA recombination</keyword>
<dbReference type="Pfam" id="PF02037">
    <property type="entry name" value="SAP"/>
    <property type="match status" value="1"/>
</dbReference>
<keyword evidence="11" id="KW-0067">ATP-binding</keyword>
<dbReference type="InterPro" id="IPR027388">
    <property type="entry name" value="Ku70_bridge/pillars_dom_sf"/>
</dbReference>
<dbReference type="InterPro" id="IPR016194">
    <property type="entry name" value="SPOC-like_C_dom_sf"/>
</dbReference>
<evidence type="ECO:0000313" key="22">
    <source>
        <dbReference type="EMBL" id="KAF2400827.1"/>
    </source>
</evidence>
<dbReference type="GO" id="GO:0000781">
    <property type="term" value="C:chromosome, telomeric region"/>
    <property type="evidence" value="ECO:0007669"/>
    <property type="project" value="UniProtKB-SubCell"/>
</dbReference>